<dbReference type="RefSeq" id="YP_009843591.1">
    <property type="nucleotide sequence ID" value="NC_048750.1"/>
</dbReference>
<dbReference type="EMBL" id="MK376957">
    <property type="protein sequence ID" value="QAU06709.1"/>
    <property type="molecule type" value="Genomic_DNA"/>
</dbReference>
<dbReference type="Proteomes" id="UP000290209">
    <property type="component" value="Segment"/>
</dbReference>
<feature type="region of interest" description="Disordered" evidence="1">
    <location>
        <begin position="25"/>
        <end position="46"/>
    </location>
</feature>
<reference evidence="2 3" key="1">
    <citation type="submission" date="2019-01" db="EMBL/GenBank/DDBJ databases">
        <authorList>
            <person name="Fisher A."/>
            <person name="Galvan P."/>
            <person name="Koga A.P."/>
            <person name="Garlena R.A."/>
            <person name="Russell D.A."/>
            <person name="Pope W.H."/>
            <person name="Jacobs-Sera D."/>
            <person name="Hatfull G.F."/>
        </authorList>
    </citation>
    <scope>NUCLEOTIDE SEQUENCE [LARGE SCALE GENOMIC DNA]</scope>
</reference>
<dbReference type="GeneID" id="55613884"/>
<evidence type="ECO:0000256" key="1">
    <source>
        <dbReference type="SAM" id="MobiDB-lite"/>
    </source>
</evidence>
<organism evidence="2 3">
    <name type="scientific">Gordonia phage Duffington</name>
    <dbReference type="NCBI Taxonomy" id="2507858"/>
    <lineage>
        <taxon>Viruses</taxon>
        <taxon>Duplodnaviria</taxon>
        <taxon>Heunggongvirae</taxon>
        <taxon>Uroviricota</taxon>
        <taxon>Caudoviricetes</taxon>
        <taxon>Deejayvirinae</taxon>
        <taxon>Kenoshavirus</taxon>
        <taxon>Kenoshavirus duffington</taxon>
    </lineage>
</organism>
<keyword evidence="3" id="KW-1185">Reference proteome</keyword>
<evidence type="ECO:0000313" key="3">
    <source>
        <dbReference type="Proteomes" id="UP000290209"/>
    </source>
</evidence>
<name>A0A410TCB6_9CAUD</name>
<gene>
    <name evidence="2" type="primary">2</name>
    <name evidence="2" type="ORF">SEA_DUFFINGTON_2</name>
</gene>
<accession>A0A410TCB6</accession>
<sequence length="46" mass="4915">MGLFIKATKQVGQKIYYAFIPSSLPSEDDEVIDGNDNTGVLDGNPG</sequence>
<dbReference type="KEGG" id="vg:55613884"/>
<evidence type="ECO:0000313" key="2">
    <source>
        <dbReference type="EMBL" id="QAU06709.1"/>
    </source>
</evidence>
<proteinExistence type="predicted"/>
<protein>
    <submittedName>
        <fullName evidence="2">Uncharacterized protein</fullName>
    </submittedName>
</protein>